<gene>
    <name evidence="1" type="ORF">DCL06_11245</name>
</gene>
<accession>A0A3B9QWD0</accession>
<sequence>MSNPTFSTGDLTRKAGTLIEKFHLVKEDADGVVTYAGAADFPLGVITESAEPGGDRPDDYVAHGLPELIRVGTSQRVVKITTNGTIGAGAAVYAAANGEVAASGSVKVGIADKATVGGLTRVHLFHPSALIGGSSNGGAEGE</sequence>
<dbReference type="AlphaFoldDB" id="A0A3B9QWD0"/>
<reference evidence="1 2" key="1">
    <citation type="journal article" date="2018" name="Nat. Biotechnol.">
        <title>A standardized bacterial taxonomy based on genome phylogeny substantially revises the tree of life.</title>
        <authorList>
            <person name="Parks D.H."/>
            <person name="Chuvochina M."/>
            <person name="Waite D.W."/>
            <person name="Rinke C."/>
            <person name="Skarshewski A."/>
            <person name="Chaumeil P.A."/>
            <person name="Hugenholtz P."/>
        </authorList>
    </citation>
    <scope>NUCLEOTIDE SEQUENCE [LARGE SCALE GENOMIC DNA]</scope>
    <source>
        <strain evidence="1">UBA9851</strain>
    </source>
</reference>
<organism evidence="1 2">
    <name type="scientific">Corynebacterium variabile</name>
    <dbReference type="NCBI Taxonomy" id="1727"/>
    <lineage>
        <taxon>Bacteria</taxon>
        <taxon>Bacillati</taxon>
        <taxon>Actinomycetota</taxon>
        <taxon>Actinomycetes</taxon>
        <taxon>Mycobacteriales</taxon>
        <taxon>Corynebacteriaceae</taxon>
        <taxon>Corynebacterium</taxon>
    </lineage>
</organism>
<proteinExistence type="predicted"/>
<dbReference type="Proteomes" id="UP000260925">
    <property type="component" value="Unassembled WGS sequence"/>
</dbReference>
<name>A0A3B9QWD0_9CORY</name>
<protein>
    <submittedName>
        <fullName evidence="1">Uncharacterized protein</fullName>
    </submittedName>
</protein>
<evidence type="ECO:0000313" key="2">
    <source>
        <dbReference type="Proteomes" id="UP000260925"/>
    </source>
</evidence>
<evidence type="ECO:0000313" key="1">
    <source>
        <dbReference type="EMBL" id="HAF73290.1"/>
    </source>
</evidence>
<comment type="caution">
    <text evidence="1">The sequence shown here is derived from an EMBL/GenBank/DDBJ whole genome shotgun (WGS) entry which is preliminary data.</text>
</comment>
<dbReference type="EMBL" id="DMDD01000268">
    <property type="protein sequence ID" value="HAF73290.1"/>
    <property type="molecule type" value="Genomic_DNA"/>
</dbReference>